<sequence length="1284" mass="142225">MSMVGNYPVKPSPNLQEMMANMSSHPVNEFLPTSAGPRPHGRDSEEDEFDLARFSAMRKEQKDELERLDRHHHQQQAVIEGQIRDQLDRLFQHFQQGMQSLYAGLTQTAHATVEAQVKLRMQQERLREEHTTNKKDVERRFHNEASRLVMSTSTTTRHPQPVPSVSTGPPRVPPSVPSNSGDHLISPATTSAMVTPPFRHQAMPKPIPSDAIREFIIQDPPGRDYVAPYPTPLEPTPKQRKPIPSEPRPLEPRQIEPRQVEHGPIEPRSVQPVVARQRYDERKPTELQQRPDVTSSRPANHGPIIADMAPARLETKRKAVESPATEEAYGPYSKRPRTRDRPVEEIHGTLLPPLKRSPQSGVTSPVTLDTRAERTVSFDEIFQNGRAQYKHKIFEWKIGSGNWYIVRCDEHQVHFGFGNPVHGAAKHVHSPQHGNMEKRHDLAMEVCGHRVLGCNAQLAELNNREFERALREDKYHVFNMNLLTKEGRRRLTDGPEILSSGDSPTKKKSKSASPMKAAGEVTLPQEGKFYQGLWAPTKKWYMLVVLPIRPDGSLREVGLREKLQETQLMSKVPKCYRVDRISLLIKGWQPAYEDGGPKVDKREYPVMFFDGHQRHSLGWLTAQKLREVDLDHPPESVDKRGLSTAREWYSQHMMHRKNWEDFKRLGPGEPTSARSSEDVAAQWPSLRSANTDNQSPIQDKPGLFGFGSGSESDDEDPMTMDIGPVPEPDDSNYVGESGSDNSDEEAEVAGQEDDSDKEHVVRPGRRRSGLLETKSKSSSRPSSRRGPVSEMSVDEVAADKDTPATEKSDIESELVLSQQAGVTRKRSGESEPMPVGMEAGDQRDLLSVLSEQEHLRKSVQAKAAAAVREAATRSRASSEVPESATKAPALASRQSSFEQPARRPYSPRPPHAEHHRSRSDEIPRSDTEAPRKPSDLQNILNADQSSREAAASDSLMDPYKQYEAIKAQMARDGPEKRSTSAPVHGGHTLTSSFRSPSVQSTPHVPSHAAQGSPSLSHILSPPSQSTTVVPRSSSTTPVQRLDSERTSPKIVIPGASISNKWEASRNASVAPPQQSQTPRASSVGLSSLDPGQTIHDDDDDDDDDAAAAAAAAAAAVPKETTTPVRSERAREVSTPTPQLGTPIPEKVERFHLAHLRDPARGVLWSRDGSTGPCLRLNADLMRGWAETPAGSPVAATVEPAKVWRIELAAQSDDQGTQQVRLILKGGNEQTLVFAANPKDGRSRTAALEGRRFVSWVKQVNRGVECLDDGYSPTSVDGRRLATAA</sequence>
<organism evidence="2 3">
    <name type="scientific">Cryphonectria parasitica (strain ATCC 38755 / EP155)</name>
    <dbReference type="NCBI Taxonomy" id="660469"/>
    <lineage>
        <taxon>Eukaryota</taxon>
        <taxon>Fungi</taxon>
        <taxon>Dikarya</taxon>
        <taxon>Ascomycota</taxon>
        <taxon>Pezizomycotina</taxon>
        <taxon>Sordariomycetes</taxon>
        <taxon>Sordariomycetidae</taxon>
        <taxon>Diaporthales</taxon>
        <taxon>Cryphonectriaceae</taxon>
        <taxon>Cryphonectria-Endothia species complex</taxon>
        <taxon>Cryphonectria</taxon>
    </lineage>
</organism>
<feature type="compositionally biased region" description="Basic and acidic residues" evidence="1">
    <location>
        <begin position="797"/>
        <end position="810"/>
    </location>
</feature>
<dbReference type="OrthoDB" id="4835412at2759"/>
<feature type="compositionally biased region" description="Polar residues" evidence="1">
    <location>
        <begin position="685"/>
        <end position="697"/>
    </location>
</feature>
<keyword evidence="3" id="KW-1185">Reference proteome</keyword>
<feature type="compositionally biased region" description="Basic and acidic residues" evidence="1">
    <location>
        <begin position="918"/>
        <end position="934"/>
    </location>
</feature>
<feature type="region of interest" description="Disordered" evidence="1">
    <location>
        <begin position="220"/>
        <end position="339"/>
    </location>
</feature>
<protein>
    <submittedName>
        <fullName evidence="2">Uncharacterized protein</fullName>
    </submittedName>
</protein>
<feature type="compositionally biased region" description="Low complexity" evidence="1">
    <location>
        <begin position="858"/>
        <end position="879"/>
    </location>
</feature>
<dbReference type="GeneID" id="63837994"/>
<accession>A0A9P5CJW7</accession>
<feature type="region of interest" description="Disordered" evidence="1">
    <location>
        <begin position="491"/>
        <end position="517"/>
    </location>
</feature>
<proteinExistence type="predicted"/>
<evidence type="ECO:0000313" key="2">
    <source>
        <dbReference type="EMBL" id="KAF3761659.1"/>
    </source>
</evidence>
<feature type="compositionally biased region" description="Acidic residues" evidence="1">
    <location>
        <begin position="1096"/>
        <end position="1105"/>
    </location>
</feature>
<feature type="compositionally biased region" description="Low complexity" evidence="1">
    <location>
        <begin position="1106"/>
        <end position="1115"/>
    </location>
</feature>
<dbReference type="RefSeq" id="XP_040772638.1">
    <property type="nucleotide sequence ID" value="XM_040920865.1"/>
</dbReference>
<feature type="region of interest" description="Disordered" evidence="1">
    <location>
        <begin position="26"/>
        <end position="49"/>
    </location>
</feature>
<feature type="compositionally biased region" description="Polar residues" evidence="1">
    <location>
        <begin position="935"/>
        <end position="944"/>
    </location>
</feature>
<comment type="caution">
    <text evidence="2">The sequence shown here is derived from an EMBL/GenBank/DDBJ whole genome shotgun (WGS) entry which is preliminary data.</text>
</comment>
<evidence type="ECO:0000313" key="3">
    <source>
        <dbReference type="Proteomes" id="UP000803844"/>
    </source>
</evidence>
<feature type="region of interest" description="Disordered" evidence="1">
    <location>
        <begin position="150"/>
        <end position="179"/>
    </location>
</feature>
<feature type="compositionally biased region" description="Acidic residues" evidence="1">
    <location>
        <begin position="741"/>
        <end position="755"/>
    </location>
</feature>
<name>A0A9P5CJW7_CRYP1</name>
<feature type="compositionally biased region" description="Basic and acidic residues" evidence="1">
    <location>
        <begin position="248"/>
        <end position="265"/>
    </location>
</feature>
<feature type="compositionally biased region" description="Polar residues" evidence="1">
    <location>
        <begin position="1056"/>
        <end position="1085"/>
    </location>
</feature>
<gene>
    <name evidence="2" type="ORF">M406DRAFT_333721</name>
</gene>
<reference evidence="2" key="1">
    <citation type="journal article" date="2020" name="Phytopathology">
        <title>Genome sequence of the chestnut blight fungus Cryphonectria parasitica EP155: A fundamental resource for an archetypical invasive plant pathogen.</title>
        <authorList>
            <person name="Crouch J.A."/>
            <person name="Dawe A."/>
            <person name="Aerts A."/>
            <person name="Barry K."/>
            <person name="Churchill A.C.L."/>
            <person name="Grimwood J."/>
            <person name="Hillman B."/>
            <person name="Milgroom M.G."/>
            <person name="Pangilinan J."/>
            <person name="Smith M."/>
            <person name="Salamov A."/>
            <person name="Schmutz J."/>
            <person name="Yadav J."/>
            <person name="Grigoriev I.V."/>
            <person name="Nuss D."/>
        </authorList>
    </citation>
    <scope>NUCLEOTIDE SEQUENCE</scope>
    <source>
        <strain evidence="2">EP155</strain>
    </source>
</reference>
<feature type="compositionally biased region" description="Polar residues" evidence="1">
    <location>
        <begin position="286"/>
        <end position="298"/>
    </location>
</feature>
<feature type="compositionally biased region" description="Low complexity" evidence="1">
    <location>
        <begin position="1012"/>
        <end position="1039"/>
    </location>
</feature>
<feature type="region of interest" description="Disordered" evidence="1">
    <location>
        <begin position="660"/>
        <end position="1142"/>
    </location>
</feature>
<dbReference type="Proteomes" id="UP000803844">
    <property type="component" value="Unassembled WGS sequence"/>
</dbReference>
<feature type="compositionally biased region" description="Polar residues" evidence="1">
    <location>
        <begin position="988"/>
        <end position="1003"/>
    </location>
</feature>
<feature type="compositionally biased region" description="Low complexity" evidence="1">
    <location>
        <begin position="776"/>
        <end position="785"/>
    </location>
</feature>
<evidence type="ECO:0000256" key="1">
    <source>
        <dbReference type="SAM" id="MobiDB-lite"/>
    </source>
</evidence>
<dbReference type="EMBL" id="MU032351">
    <property type="protein sequence ID" value="KAF3761659.1"/>
    <property type="molecule type" value="Genomic_DNA"/>
</dbReference>